<proteinExistence type="inferred from homology"/>
<evidence type="ECO:0000256" key="2">
    <source>
        <dbReference type="ARBA" id="ARBA00022475"/>
    </source>
</evidence>
<evidence type="ECO:0000256" key="5">
    <source>
        <dbReference type="ARBA" id="ARBA00022989"/>
    </source>
</evidence>
<evidence type="ECO:0000256" key="4">
    <source>
        <dbReference type="ARBA" id="ARBA00022692"/>
    </source>
</evidence>
<feature type="transmembrane region" description="Helical" evidence="8">
    <location>
        <begin position="196"/>
        <end position="217"/>
    </location>
</feature>
<feature type="transmembrane region" description="Helical" evidence="8">
    <location>
        <begin position="328"/>
        <end position="346"/>
    </location>
</feature>
<feature type="transmembrane region" description="Helical" evidence="8">
    <location>
        <begin position="255"/>
        <end position="276"/>
    </location>
</feature>
<feature type="transmembrane region" description="Helical" evidence="8">
    <location>
        <begin position="288"/>
        <end position="308"/>
    </location>
</feature>
<keyword evidence="5 8" id="KW-1133">Transmembrane helix</keyword>
<keyword evidence="2" id="KW-1003">Cell membrane</keyword>
<keyword evidence="4 8" id="KW-0812">Transmembrane</keyword>
<keyword evidence="10" id="KW-1185">Reference proteome</keyword>
<accession>A0A0W0X3L8</accession>
<feature type="transmembrane region" description="Helical" evidence="8">
    <location>
        <begin position="165"/>
        <end position="189"/>
    </location>
</feature>
<feature type="transmembrane region" description="Helical" evidence="8">
    <location>
        <begin position="6"/>
        <end position="26"/>
    </location>
</feature>
<dbReference type="OrthoDB" id="5659754at2"/>
<evidence type="ECO:0000256" key="3">
    <source>
        <dbReference type="ARBA" id="ARBA00022679"/>
    </source>
</evidence>
<protein>
    <recommendedName>
        <fullName evidence="11">Mannosyltransferase</fullName>
    </recommendedName>
</protein>
<feature type="transmembrane region" description="Helical" evidence="8">
    <location>
        <begin position="117"/>
        <end position="133"/>
    </location>
</feature>
<name>A0A0W0X3L8_9GAMM</name>
<evidence type="ECO:0000313" key="9">
    <source>
        <dbReference type="EMBL" id="KTD39153.1"/>
    </source>
</evidence>
<feature type="transmembrane region" description="Helical" evidence="8">
    <location>
        <begin position="358"/>
        <end position="379"/>
    </location>
</feature>
<evidence type="ECO:0000256" key="1">
    <source>
        <dbReference type="ARBA" id="ARBA00004651"/>
    </source>
</evidence>
<dbReference type="EMBL" id="LNYO01000002">
    <property type="protein sequence ID" value="KTD39153.1"/>
    <property type="molecule type" value="Genomic_DNA"/>
</dbReference>
<feature type="transmembrane region" description="Helical" evidence="8">
    <location>
        <begin position="90"/>
        <end position="111"/>
    </location>
</feature>
<dbReference type="GO" id="GO:0005886">
    <property type="term" value="C:plasma membrane"/>
    <property type="evidence" value="ECO:0007669"/>
    <property type="project" value="UniProtKB-SubCell"/>
</dbReference>
<sequence>MNSRYVPIAFISILLIAYYLIFYSILNHPNQLDFTSLYAALLSLKKHENPYGILSSYFLPVTKELTANLNPPALLWIFSPLAKISYHASLLIWITLSFTLGLIGAGLAFYYAFSSAFLKKYWLILLLLYLSFFPTMVNTLLVQLGSFLLFFIMVGYHFFLTNRNFLAGFFWGFIVAVKFFPALIFFYALKQRRWSVFFIMLASFLIFSLIPFLIYGADIYLSYFTVMKRVFWYGDNWNASICGYIFRLFDYHNKLYLELAYLVIFFLFLGGYLYNLQSNQTTKVNHQPFCLTLAMMLLISPFGWLYYFPILVFPLTLGWAIAFKESEVTTKTLLLWFLCFFLINLPQGYVRPIAMQNVAVSFIFSSFYFYGLLLLNYLFVLKKNLPGKNDLKIEKKNVIFILIVFFIALFGIGTTTVKITLAADKALVAAS</sequence>
<dbReference type="GO" id="GO:0016758">
    <property type="term" value="F:hexosyltransferase activity"/>
    <property type="evidence" value="ECO:0007669"/>
    <property type="project" value="InterPro"/>
</dbReference>
<evidence type="ECO:0000256" key="7">
    <source>
        <dbReference type="ARBA" id="ARBA00024033"/>
    </source>
</evidence>
<dbReference type="Proteomes" id="UP000054725">
    <property type="component" value="Unassembled WGS sequence"/>
</dbReference>
<dbReference type="RefSeq" id="WP_058503311.1">
    <property type="nucleotide sequence ID" value="NZ_CAAAIF010000013.1"/>
</dbReference>
<gene>
    <name evidence="9" type="ORF">Lnau_0222</name>
</gene>
<dbReference type="InterPro" id="IPR018584">
    <property type="entry name" value="GT87"/>
</dbReference>
<keyword evidence="6 8" id="KW-0472">Membrane</keyword>
<dbReference type="AlphaFoldDB" id="A0A0W0X3L8"/>
<comment type="similarity">
    <text evidence="7">Belongs to the glycosyltransferase 87 family.</text>
</comment>
<evidence type="ECO:0000256" key="8">
    <source>
        <dbReference type="SAM" id="Phobius"/>
    </source>
</evidence>
<evidence type="ECO:0008006" key="11">
    <source>
        <dbReference type="Google" id="ProtNLM"/>
    </source>
</evidence>
<comment type="caution">
    <text evidence="9">The sequence shown here is derived from an EMBL/GenBank/DDBJ whole genome shotgun (WGS) entry which is preliminary data.</text>
</comment>
<reference evidence="9 10" key="1">
    <citation type="submission" date="2015-11" db="EMBL/GenBank/DDBJ databases">
        <title>Genomic analysis of 38 Legionella species identifies large and diverse effector repertoires.</title>
        <authorList>
            <person name="Burstein D."/>
            <person name="Amaro F."/>
            <person name="Zusman T."/>
            <person name="Lifshitz Z."/>
            <person name="Cohen O."/>
            <person name="Gilbert J.A."/>
            <person name="Pupko T."/>
            <person name="Shuman H.A."/>
            <person name="Segal G."/>
        </authorList>
    </citation>
    <scope>NUCLEOTIDE SEQUENCE [LARGE SCALE GENOMIC DNA]</scope>
    <source>
        <strain evidence="9 10">ATCC 49506</strain>
    </source>
</reference>
<keyword evidence="3" id="KW-0808">Transferase</keyword>
<comment type="subcellular location">
    <subcellularLocation>
        <location evidence="1">Cell membrane</location>
        <topology evidence="1">Multi-pass membrane protein</topology>
    </subcellularLocation>
</comment>
<dbReference type="Pfam" id="PF09594">
    <property type="entry name" value="GT87"/>
    <property type="match status" value="1"/>
</dbReference>
<dbReference type="STRING" id="45070.Lnau_0222"/>
<organism evidence="9 10">
    <name type="scientific">Legionella nautarum</name>
    <dbReference type="NCBI Taxonomy" id="45070"/>
    <lineage>
        <taxon>Bacteria</taxon>
        <taxon>Pseudomonadati</taxon>
        <taxon>Pseudomonadota</taxon>
        <taxon>Gammaproteobacteria</taxon>
        <taxon>Legionellales</taxon>
        <taxon>Legionellaceae</taxon>
        <taxon>Legionella</taxon>
    </lineage>
</organism>
<evidence type="ECO:0000313" key="10">
    <source>
        <dbReference type="Proteomes" id="UP000054725"/>
    </source>
</evidence>
<evidence type="ECO:0000256" key="6">
    <source>
        <dbReference type="ARBA" id="ARBA00023136"/>
    </source>
</evidence>
<dbReference type="PATRIC" id="fig|45070.6.peg.230"/>
<feature type="transmembrane region" description="Helical" evidence="8">
    <location>
        <begin position="399"/>
        <end position="421"/>
    </location>
</feature>